<gene>
    <name evidence="2" type="ORF">I5M32_12925</name>
</gene>
<reference evidence="2 3" key="1">
    <citation type="submission" date="2020-12" db="EMBL/GenBank/DDBJ databases">
        <title>Bacterial novel species Pedobacter sp. SD-b isolated from soil.</title>
        <authorList>
            <person name="Jung H.-Y."/>
        </authorList>
    </citation>
    <scope>NUCLEOTIDE SEQUENCE [LARGE SCALE GENOMIC DNA]</scope>
    <source>
        <strain evidence="2 3">SD-b</strain>
    </source>
</reference>
<dbReference type="EMBL" id="JAEHFY010000018">
    <property type="protein sequence ID" value="MBK0383864.1"/>
    <property type="molecule type" value="Genomic_DNA"/>
</dbReference>
<name>A0ABS1BLU4_9SPHI</name>
<keyword evidence="1" id="KW-0812">Transmembrane</keyword>
<dbReference type="Proteomes" id="UP000660024">
    <property type="component" value="Unassembled WGS sequence"/>
</dbReference>
<feature type="transmembrane region" description="Helical" evidence="1">
    <location>
        <begin position="44"/>
        <end position="63"/>
    </location>
</feature>
<keyword evidence="1" id="KW-0472">Membrane</keyword>
<evidence type="ECO:0000313" key="2">
    <source>
        <dbReference type="EMBL" id="MBK0383864.1"/>
    </source>
</evidence>
<keyword evidence="3" id="KW-1185">Reference proteome</keyword>
<evidence type="ECO:0000256" key="1">
    <source>
        <dbReference type="SAM" id="Phobius"/>
    </source>
</evidence>
<comment type="caution">
    <text evidence="2">The sequence shown here is derived from an EMBL/GenBank/DDBJ whole genome shotgun (WGS) entry which is preliminary data.</text>
</comment>
<keyword evidence="1" id="KW-1133">Transmembrane helix</keyword>
<dbReference type="RefSeq" id="WP_200587063.1">
    <property type="nucleotide sequence ID" value="NZ_JAEHFY010000018.1"/>
</dbReference>
<protein>
    <recommendedName>
        <fullName evidence="4">Outer membrane protein beta-barrel domain-containing protein</fullName>
    </recommendedName>
</protein>
<evidence type="ECO:0000313" key="3">
    <source>
        <dbReference type="Proteomes" id="UP000660024"/>
    </source>
</evidence>
<organism evidence="2 3">
    <name type="scientific">Pedobacter segetis</name>
    <dbReference type="NCBI Taxonomy" id="2793069"/>
    <lineage>
        <taxon>Bacteria</taxon>
        <taxon>Pseudomonadati</taxon>
        <taxon>Bacteroidota</taxon>
        <taxon>Sphingobacteriia</taxon>
        <taxon>Sphingobacteriales</taxon>
        <taxon>Sphingobacteriaceae</taxon>
        <taxon>Pedobacter</taxon>
    </lineage>
</organism>
<proteinExistence type="predicted"/>
<accession>A0ABS1BLU4</accession>
<sequence length="450" mass="50452">MKEQFDRAIRNHIRDTFGNYNDQMADDGWKKLNEKKRKKRRGLIFWYTLPSGIAAALALIWLLNWSQISKDNSNHQTVIAKNGLNNHHNNEKTTIKDSIYTHSNTVKKPNSIILKTDNQSLANQTIKENLTAYTPINGFKNSKKAQIKTVHTAPILTAQNKENQLETNGTFNYLAVSNVKNSINLINKIDLKEKPIEKIEIAANTNVFEQPDLAQTSYKKNPFANLPQVASKNNLKPVKKDNFKMSIDANTYYSFSEAGVNNALNLGLGLATEFKLTKRLSVNSGILLNRQTTSFNGNEKSTSDFKRTSFSTLAAVPEAQITNAKLIGLDIPLDLKFDFSLGKIKSFITSGISSYSVINEEYINDYSVVNYSITGVRTSNITNKQENPTGSFSYFKFARTINFSFGLLYPVGKKNTISVEPFMKYPISGLGYQDLKIGSGGLSFKLNFGR</sequence>
<evidence type="ECO:0008006" key="4">
    <source>
        <dbReference type="Google" id="ProtNLM"/>
    </source>
</evidence>